<feature type="transmembrane region" description="Helical" evidence="1">
    <location>
        <begin position="123"/>
        <end position="143"/>
    </location>
</feature>
<evidence type="ECO:0000313" key="3">
    <source>
        <dbReference type="Proteomes" id="UP000799424"/>
    </source>
</evidence>
<name>A0A6A7AFH7_9PLEO</name>
<feature type="transmembrane region" description="Helical" evidence="1">
    <location>
        <begin position="155"/>
        <end position="178"/>
    </location>
</feature>
<dbReference type="EMBL" id="MU006218">
    <property type="protein sequence ID" value="KAF2831478.1"/>
    <property type="molecule type" value="Genomic_DNA"/>
</dbReference>
<feature type="transmembrane region" description="Helical" evidence="1">
    <location>
        <begin position="48"/>
        <end position="68"/>
    </location>
</feature>
<keyword evidence="1" id="KW-1133">Transmembrane helix</keyword>
<feature type="transmembrane region" description="Helical" evidence="1">
    <location>
        <begin position="495"/>
        <end position="517"/>
    </location>
</feature>
<feature type="transmembrane region" description="Helical" evidence="1">
    <location>
        <begin position="88"/>
        <end position="111"/>
    </location>
</feature>
<keyword evidence="3" id="KW-1185">Reference proteome</keyword>
<protein>
    <submittedName>
        <fullName evidence="2">Uncharacterized protein</fullName>
    </submittedName>
</protein>
<proteinExistence type="predicted"/>
<organism evidence="2 3">
    <name type="scientific">Ophiobolus disseminans</name>
    <dbReference type="NCBI Taxonomy" id="1469910"/>
    <lineage>
        <taxon>Eukaryota</taxon>
        <taxon>Fungi</taxon>
        <taxon>Dikarya</taxon>
        <taxon>Ascomycota</taxon>
        <taxon>Pezizomycotina</taxon>
        <taxon>Dothideomycetes</taxon>
        <taxon>Pleosporomycetidae</taxon>
        <taxon>Pleosporales</taxon>
        <taxon>Pleosporineae</taxon>
        <taxon>Phaeosphaeriaceae</taxon>
        <taxon>Ophiobolus</taxon>
    </lineage>
</organism>
<dbReference type="AlphaFoldDB" id="A0A6A7AFH7"/>
<evidence type="ECO:0000313" key="2">
    <source>
        <dbReference type="EMBL" id="KAF2831478.1"/>
    </source>
</evidence>
<sequence length="595" mass="65166">MSSQDDISYSAIPKSMVSKSTESIQSSPDATERTVEWHISLRAPLSMLALFLSGVLVSVGHHIFYLRLNGSAVRDPNEGSQYLSQIWIIRYGTAFAFLAKALLASAVVVAYKQHMWINLRMEANTISTIDAMFAATYDILAFLSPNLLLRAKILALMALITWFLPLAALVTPSTLTVIPAMRENITMIHVPTLNFKNASLYNFDGLGDGTSPLLTRLTSAMASNMQILPMPAIAPNTTYNHTFQGPSLKCVPATGPRLDNMTAIWNATETRLNGTLGGQLMYLAYTLTESQSFINVSSFVSDCIIADAYTSCPMSGSVISARIGNESLECSVKSTNFDVEFHAIGNTQTITKIRYPRSGEFKGESSGAMSQALATILTGAIGVQMKSKSTDESGFASLVTWRTRVMSTALIGLVSTAFSERRGRLVGKIKDIPDADRQLAGNRTLAKMIEELSRNQTLSLFSDRRMWLPQNATNKTSVTQSTSYTIYEYRPRNLIMTYSIAIAFSAFGVLLGLRAVWLNGICHETSFSSIMSTTRNQVLDDLTLGYSLGSAPTPHAVTTIKLRFGVLRDGEQERSRAAFGLEEETVPLRKGQVVY</sequence>
<accession>A0A6A7AFH7</accession>
<keyword evidence="1" id="KW-0472">Membrane</keyword>
<reference evidence="2" key="1">
    <citation type="journal article" date="2020" name="Stud. Mycol.">
        <title>101 Dothideomycetes genomes: a test case for predicting lifestyles and emergence of pathogens.</title>
        <authorList>
            <person name="Haridas S."/>
            <person name="Albert R."/>
            <person name="Binder M."/>
            <person name="Bloem J."/>
            <person name="Labutti K."/>
            <person name="Salamov A."/>
            <person name="Andreopoulos B."/>
            <person name="Baker S."/>
            <person name="Barry K."/>
            <person name="Bills G."/>
            <person name="Bluhm B."/>
            <person name="Cannon C."/>
            <person name="Castanera R."/>
            <person name="Culley D."/>
            <person name="Daum C."/>
            <person name="Ezra D."/>
            <person name="Gonzalez J."/>
            <person name="Henrissat B."/>
            <person name="Kuo A."/>
            <person name="Liang C."/>
            <person name="Lipzen A."/>
            <person name="Lutzoni F."/>
            <person name="Magnuson J."/>
            <person name="Mondo S."/>
            <person name="Nolan M."/>
            <person name="Ohm R."/>
            <person name="Pangilinan J."/>
            <person name="Park H.-J."/>
            <person name="Ramirez L."/>
            <person name="Alfaro M."/>
            <person name="Sun H."/>
            <person name="Tritt A."/>
            <person name="Yoshinaga Y."/>
            <person name="Zwiers L.-H."/>
            <person name="Turgeon B."/>
            <person name="Goodwin S."/>
            <person name="Spatafora J."/>
            <person name="Crous P."/>
            <person name="Grigoriev I."/>
        </authorList>
    </citation>
    <scope>NUCLEOTIDE SEQUENCE</scope>
    <source>
        <strain evidence="2">CBS 113818</strain>
    </source>
</reference>
<evidence type="ECO:0000256" key="1">
    <source>
        <dbReference type="SAM" id="Phobius"/>
    </source>
</evidence>
<keyword evidence="1" id="KW-0812">Transmembrane</keyword>
<dbReference type="PANTHER" id="PTHR35041:SF6">
    <property type="entry name" value="FORMYLMETHIONINE DEFORMYLASE-LIKE PROTEIN-RELATED"/>
    <property type="match status" value="1"/>
</dbReference>
<dbReference type="OrthoDB" id="5322539at2759"/>
<gene>
    <name evidence="2" type="ORF">CC86DRAFT_452521</name>
</gene>
<dbReference type="PANTHER" id="PTHR35041">
    <property type="entry name" value="MEDIATOR OF RNA POLYMERASE II TRANSCRIPTION SUBUNIT 1"/>
    <property type="match status" value="1"/>
</dbReference>
<dbReference type="Proteomes" id="UP000799424">
    <property type="component" value="Unassembled WGS sequence"/>
</dbReference>